<dbReference type="AlphaFoldDB" id="A0A419W740"/>
<accession>A0A419W740</accession>
<proteinExistence type="inferred from homology"/>
<dbReference type="SUPFAM" id="SSF51735">
    <property type="entry name" value="NAD(P)-binding Rossmann-fold domains"/>
    <property type="match status" value="1"/>
</dbReference>
<evidence type="ECO:0000256" key="1">
    <source>
        <dbReference type="ARBA" id="ARBA00023002"/>
    </source>
</evidence>
<evidence type="ECO:0000313" key="5">
    <source>
        <dbReference type="Proteomes" id="UP000283387"/>
    </source>
</evidence>
<dbReference type="OrthoDB" id="9778052at2"/>
<dbReference type="InterPro" id="IPR001509">
    <property type="entry name" value="Epimerase_deHydtase"/>
</dbReference>
<dbReference type="Pfam" id="PF01370">
    <property type="entry name" value="Epimerase"/>
    <property type="match status" value="1"/>
</dbReference>
<evidence type="ECO:0000313" key="4">
    <source>
        <dbReference type="EMBL" id="RKD91266.1"/>
    </source>
</evidence>
<evidence type="ECO:0000256" key="2">
    <source>
        <dbReference type="ARBA" id="ARBA00023445"/>
    </source>
</evidence>
<dbReference type="Gene3D" id="3.40.50.720">
    <property type="entry name" value="NAD(P)-binding Rossmann-like Domain"/>
    <property type="match status" value="1"/>
</dbReference>
<comment type="caution">
    <text evidence="4">The sequence shown here is derived from an EMBL/GenBank/DDBJ whole genome shotgun (WGS) entry which is preliminary data.</text>
</comment>
<keyword evidence="1" id="KW-0560">Oxidoreductase</keyword>
<gene>
    <name evidence="4" type="ORF">BC643_1615</name>
</gene>
<dbReference type="GO" id="GO:0016616">
    <property type="term" value="F:oxidoreductase activity, acting on the CH-OH group of donors, NAD or NADP as acceptor"/>
    <property type="evidence" value="ECO:0007669"/>
    <property type="project" value="TreeGrafter"/>
</dbReference>
<dbReference type="FunFam" id="3.40.50.720:FF:000085">
    <property type="entry name" value="Dihydroflavonol reductase"/>
    <property type="match status" value="1"/>
</dbReference>
<dbReference type="InterPro" id="IPR036291">
    <property type="entry name" value="NAD(P)-bd_dom_sf"/>
</dbReference>
<organism evidence="4 5">
    <name type="scientific">Mangrovibacterium diazotrophicum</name>
    <dbReference type="NCBI Taxonomy" id="1261403"/>
    <lineage>
        <taxon>Bacteria</taxon>
        <taxon>Pseudomonadati</taxon>
        <taxon>Bacteroidota</taxon>
        <taxon>Bacteroidia</taxon>
        <taxon>Marinilabiliales</taxon>
        <taxon>Prolixibacteraceae</taxon>
        <taxon>Mangrovibacterium</taxon>
    </lineage>
</organism>
<sequence>MRNIDRSKPVLVTGGTGYLASWIVKMLLEEGMTVHTTVRSLRDENKFKHLQKIQHQSPGRLKLFEADLLIDGSFEDAIDGCELIIHTASPFQLTGVKNPEKELIQPAVQGVRNLFFSAGESKSVKKIVLTSSIVAMVGDTIEINNLPDKKIDESCWNTSSSPEYQPYPYSKTIAEQEAWRLAEKLNNFDLVVINPGLILGPSLSQRSDSTSISLMIQLCSGKFKRGVPSGAQAFVDVRDAARAHIKAGFLPDATGRHLAAAHLKDFLDVAEVIREQNPDYPLPDKYVPKWLFKVVGPFLGYSRRFVSRNTGFDFAFDNSYARHDLKIDFMPFEQTVRDHFSQLVGDGLIPHKN</sequence>
<dbReference type="RefSeq" id="WP_120272581.1">
    <property type="nucleotide sequence ID" value="NZ_RAPN01000001.1"/>
</dbReference>
<dbReference type="InterPro" id="IPR050425">
    <property type="entry name" value="NAD(P)_dehydrat-like"/>
</dbReference>
<reference evidence="4 5" key="1">
    <citation type="submission" date="2018-09" db="EMBL/GenBank/DDBJ databases">
        <title>Genomic Encyclopedia of Archaeal and Bacterial Type Strains, Phase II (KMG-II): from individual species to whole genera.</title>
        <authorList>
            <person name="Goeker M."/>
        </authorList>
    </citation>
    <scope>NUCLEOTIDE SEQUENCE [LARGE SCALE GENOMIC DNA]</scope>
    <source>
        <strain evidence="4 5">DSM 27148</strain>
    </source>
</reference>
<name>A0A419W740_9BACT</name>
<protein>
    <submittedName>
        <fullName evidence="4">Nucleoside-diphosphate-sugar epimerase</fullName>
    </submittedName>
</protein>
<evidence type="ECO:0000259" key="3">
    <source>
        <dbReference type="Pfam" id="PF01370"/>
    </source>
</evidence>
<keyword evidence="5" id="KW-1185">Reference proteome</keyword>
<dbReference type="Proteomes" id="UP000283387">
    <property type="component" value="Unassembled WGS sequence"/>
</dbReference>
<dbReference type="EMBL" id="RAPN01000001">
    <property type="protein sequence ID" value="RKD91266.1"/>
    <property type="molecule type" value="Genomic_DNA"/>
</dbReference>
<comment type="similarity">
    <text evidence="2">Belongs to the NAD(P)-dependent epimerase/dehydratase family. Dihydroflavonol-4-reductase subfamily.</text>
</comment>
<dbReference type="PANTHER" id="PTHR10366">
    <property type="entry name" value="NAD DEPENDENT EPIMERASE/DEHYDRATASE"/>
    <property type="match status" value="1"/>
</dbReference>
<dbReference type="PANTHER" id="PTHR10366:SF564">
    <property type="entry name" value="STEROL-4-ALPHA-CARBOXYLATE 3-DEHYDROGENASE, DECARBOXYLATING"/>
    <property type="match status" value="1"/>
</dbReference>
<feature type="domain" description="NAD-dependent epimerase/dehydratase" evidence="3">
    <location>
        <begin position="10"/>
        <end position="247"/>
    </location>
</feature>